<dbReference type="AlphaFoldDB" id="A0A383C5D1"/>
<keyword evidence="1" id="KW-0812">Transmembrane</keyword>
<keyword evidence="1" id="KW-0472">Membrane</keyword>
<evidence type="ECO:0000256" key="1">
    <source>
        <dbReference type="SAM" id="Phobius"/>
    </source>
</evidence>
<feature type="transmembrane region" description="Helical" evidence="1">
    <location>
        <begin position="6"/>
        <end position="30"/>
    </location>
</feature>
<accession>A0A383C5D1</accession>
<keyword evidence="1" id="KW-1133">Transmembrane helix</keyword>
<proteinExistence type="predicted"/>
<protein>
    <submittedName>
        <fullName evidence="2">Uncharacterized protein</fullName>
    </submittedName>
</protein>
<gene>
    <name evidence="2" type="ORF">METZ01_LOCUS480246</name>
</gene>
<reference evidence="2" key="1">
    <citation type="submission" date="2018-05" db="EMBL/GenBank/DDBJ databases">
        <authorList>
            <person name="Lanie J.A."/>
            <person name="Ng W.-L."/>
            <person name="Kazmierczak K.M."/>
            <person name="Andrzejewski T.M."/>
            <person name="Davidsen T.M."/>
            <person name="Wayne K.J."/>
            <person name="Tettelin H."/>
            <person name="Glass J.I."/>
            <person name="Rusch D."/>
            <person name="Podicherti R."/>
            <person name="Tsui H.-C.T."/>
            <person name="Winkler M.E."/>
        </authorList>
    </citation>
    <scope>NUCLEOTIDE SEQUENCE</scope>
</reference>
<evidence type="ECO:0000313" key="2">
    <source>
        <dbReference type="EMBL" id="SVE27392.1"/>
    </source>
</evidence>
<organism evidence="2">
    <name type="scientific">marine metagenome</name>
    <dbReference type="NCBI Taxonomy" id="408172"/>
    <lineage>
        <taxon>unclassified sequences</taxon>
        <taxon>metagenomes</taxon>
        <taxon>ecological metagenomes</taxon>
    </lineage>
</organism>
<sequence>MIIEEIPFFVEFVITGIVLGFGYGFTKLFLNHAKDKSKIRKSERKAQQSHNLEDEMDKYLDNSASIVAHLESEITNLKSQGATPEQTKRMEGELNLAKKVQQYEPIIRIVGKPMLKKVMSIIDRV</sequence>
<name>A0A383C5D1_9ZZZZ</name>
<dbReference type="EMBL" id="UINC01205974">
    <property type="protein sequence ID" value="SVE27392.1"/>
    <property type="molecule type" value="Genomic_DNA"/>
</dbReference>